<organism evidence="2 3">
    <name type="scientific">Arthrobacter liuii</name>
    <dbReference type="NCBI Taxonomy" id="1476996"/>
    <lineage>
        <taxon>Bacteria</taxon>
        <taxon>Bacillati</taxon>
        <taxon>Actinomycetota</taxon>
        <taxon>Actinomycetes</taxon>
        <taxon>Micrococcales</taxon>
        <taxon>Micrococcaceae</taxon>
        <taxon>Arthrobacter</taxon>
    </lineage>
</organism>
<protein>
    <recommendedName>
        <fullName evidence="1">Siphovirus-type tail component C-terminal domain-containing protein</fullName>
    </recommendedName>
</protein>
<reference evidence="3" key="1">
    <citation type="journal article" date="2019" name="Int. J. Syst. Evol. Microbiol.">
        <title>The Global Catalogue of Microorganisms (GCM) 10K type strain sequencing project: providing services to taxonomists for standard genome sequencing and annotation.</title>
        <authorList>
            <consortium name="The Broad Institute Genomics Platform"/>
            <consortium name="The Broad Institute Genome Sequencing Center for Infectious Disease"/>
            <person name="Wu L."/>
            <person name="Ma J."/>
        </authorList>
    </citation>
    <scope>NUCLEOTIDE SEQUENCE [LARGE SCALE GENOMIC DNA]</scope>
    <source>
        <strain evidence="3">CGMCC 1.12778</strain>
    </source>
</reference>
<accession>A0ABQ2AMA2</accession>
<evidence type="ECO:0000259" key="1">
    <source>
        <dbReference type="Pfam" id="PF22768"/>
    </source>
</evidence>
<gene>
    <name evidence="2" type="ORF">GCM10007170_15230</name>
</gene>
<dbReference type="Gene3D" id="2.60.120.860">
    <property type="match status" value="1"/>
</dbReference>
<dbReference type="Proteomes" id="UP000643279">
    <property type="component" value="Unassembled WGS sequence"/>
</dbReference>
<proteinExistence type="predicted"/>
<dbReference type="InterPro" id="IPR054738">
    <property type="entry name" value="Siphovirus-type_tail_C"/>
</dbReference>
<keyword evidence="3" id="KW-1185">Reference proteome</keyword>
<evidence type="ECO:0000313" key="2">
    <source>
        <dbReference type="EMBL" id="GGH93715.1"/>
    </source>
</evidence>
<dbReference type="EMBL" id="BMFW01000005">
    <property type="protein sequence ID" value="GGH93715.1"/>
    <property type="molecule type" value="Genomic_DNA"/>
</dbReference>
<sequence length="316" mass="32963">MPAVVFAAATLTQFQVFVSSTSSTFGAGTDIGLIGITGLRDLPGIRQGNVNRGQKDGALPGLNFVGERTVGINYQITRASTSTEAALASVTAAHQNVTDPATICMTAGDYLRQKAGIGTAKPVYGAMVQLPTRANPLIFFGRPVRFNAPITPDYQYGRVDIATEWNCPDGLLYDNTVISASCGLPNPTSGMTFPATFDLKFGASAGGNIQLNNTGSYQTAPYFTITGPVSYPIITNQTTGQQIKLNIVIGQGDTLTVDCQSGTVTLNGANRNNTVDITTSFFQLAPGNNSIGYGSADSTAVASQLTGYALPAYSVA</sequence>
<dbReference type="RefSeq" id="WP_188571026.1">
    <property type="nucleotide sequence ID" value="NZ_BMFW01000005.1"/>
</dbReference>
<comment type="caution">
    <text evidence="2">The sequence shown here is derived from an EMBL/GenBank/DDBJ whole genome shotgun (WGS) entry which is preliminary data.</text>
</comment>
<evidence type="ECO:0000313" key="3">
    <source>
        <dbReference type="Proteomes" id="UP000643279"/>
    </source>
</evidence>
<dbReference type="Pfam" id="PF22768">
    <property type="entry name" value="SPP1_Dit"/>
    <property type="match status" value="1"/>
</dbReference>
<name>A0ABQ2AMA2_9MICC</name>
<feature type="domain" description="Siphovirus-type tail component C-terminal" evidence="1">
    <location>
        <begin position="214"/>
        <end position="300"/>
    </location>
</feature>